<name>A0A1E1KAV1_9HELO</name>
<feature type="transmembrane region" description="Helical" evidence="1">
    <location>
        <begin position="103"/>
        <end position="123"/>
    </location>
</feature>
<gene>
    <name evidence="2" type="ORF">RAG0_04928</name>
</gene>
<sequence length="125" mass="13990">MSGWSIIQYSKTPAGADAGIYTTYQIFVCLSRMDTGGSYLGSRHDLRAGAGEYFVDGVVDARLGVPCLAFIARPFVEIDLWICLRWKEHDTWMTSCMDWFETIYLAYLIGYSLAYVLAAYLAVAS</sequence>
<proteinExistence type="predicted"/>
<evidence type="ECO:0000313" key="3">
    <source>
        <dbReference type="Proteomes" id="UP000178912"/>
    </source>
</evidence>
<reference evidence="3" key="1">
    <citation type="submission" date="2016-03" db="EMBL/GenBank/DDBJ databases">
        <authorList>
            <person name="Guldener U."/>
        </authorList>
    </citation>
    <scope>NUCLEOTIDE SEQUENCE [LARGE SCALE GENOMIC DNA]</scope>
    <source>
        <strain evidence="3">04CH-RAC-A.6.1</strain>
    </source>
</reference>
<dbReference type="AlphaFoldDB" id="A0A1E1KAV1"/>
<dbReference type="EMBL" id="FJUX01000021">
    <property type="protein sequence ID" value="CZS95173.1"/>
    <property type="molecule type" value="Genomic_DNA"/>
</dbReference>
<protein>
    <submittedName>
        <fullName evidence="2">Uncharacterized protein</fullName>
    </submittedName>
</protein>
<organism evidence="2 3">
    <name type="scientific">Rhynchosporium agropyri</name>
    <dbReference type="NCBI Taxonomy" id="914238"/>
    <lineage>
        <taxon>Eukaryota</taxon>
        <taxon>Fungi</taxon>
        <taxon>Dikarya</taxon>
        <taxon>Ascomycota</taxon>
        <taxon>Pezizomycotina</taxon>
        <taxon>Leotiomycetes</taxon>
        <taxon>Helotiales</taxon>
        <taxon>Ploettnerulaceae</taxon>
        <taxon>Rhynchosporium</taxon>
    </lineage>
</organism>
<evidence type="ECO:0000313" key="2">
    <source>
        <dbReference type="EMBL" id="CZS95173.1"/>
    </source>
</evidence>
<keyword evidence="1" id="KW-0472">Membrane</keyword>
<keyword evidence="1" id="KW-0812">Transmembrane</keyword>
<evidence type="ECO:0000256" key="1">
    <source>
        <dbReference type="SAM" id="Phobius"/>
    </source>
</evidence>
<accession>A0A1E1KAV1</accession>
<keyword evidence="3" id="KW-1185">Reference proteome</keyword>
<dbReference type="Proteomes" id="UP000178912">
    <property type="component" value="Unassembled WGS sequence"/>
</dbReference>
<keyword evidence="1" id="KW-1133">Transmembrane helix</keyword>